<reference evidence="11 12" key="1">
    <citation type="submission" date="2024-08" db="EMBL/GenBank/DDBJ databases">
        <authorList>
            <person name="Will J Nash"/>
            <person name="Angela Man"/>
            <person name="Seanna McTaggart"/>
            <person name="Kendall Baker"/>
            <person name="Tom Barker"/>
            <person name="Leah Catchpole"/>
            <person name="Alex Durrant"/>
            <person name="Karim Gharbi"/>
            <person name="Naomi Irish"/>
            <person name="Gemy Kaithakottil"/>
            <person name="Debby Ku"/>
            <person name="Aaliyah Providence"/>
            <person name="Felix Shaw"/>
            <person name="David Swarbreck"/>
            <person name="Chris Watkins"/>
            <person name="Ann M. McCartney"/>
            <person name="Giulio Formenti"/>
            <person name="Alice Mouton"/>
            <person name="Noel Vella"/>
            <person name="Bjorn M von Reumont"/>
            <person name="Adriana Vella"/>
            <person name="Wilfried Haerty"/>
        </authorList>
    </citation>
    <scope>NUCLEOTIDE SEQUENCE [LARGE SCALE GENOMIC DNA]</scope>
</reference>
<comment type="subcellular location">
    <subcellularLocation>
        <location evidence="2">Secreted</location>
    </subcellularLocation>
</comment>
<feature type="domain" description="Lipase" evidence="10">
    <location>
        <begin position="67"/>
        <end position="265"/>
    </location>
</feature>
<dbReference type="EMBL" id="CAXAJV020001293">
    <property type="protein sequence ID" value="CAL7944353.1"/>
    <property type="molecule type" value="Genomic_DNA"/>
</dbReference>
<evidence type="ECO:0000256" key="1">
    <source>
        <dbReference type="ARBA" id="ARBA00000111"/>
    </source>
</evidence>
<feature type="signal peptide" evidence="9">
    <location>
        <begin position="1"/>
        <end position="22"/>
    </location>
</feature>
<evidence type="ECO:0000313" key="11">
    <source>
        <dbReference type="EMBL" id="CAL7944353.1"/>
    </source>
</evidence>
<protein>
    <recommendedName>
        <fullName evidence="4">phospholipase A1</fullName>
        <ecNumber evidence="4">3.1.1.32</ecNumber>
    </recommendedName>
</protein>
<keyword evidence="12" id="KW-1185">Reference proteome</keyword>
<dbReference type="Gene3D" id="3.40.50.1820">
    <property type="entry name" value="alpha/beta hydrolase"/>
    <property type="match status" value="1"/>
</dbReference>
<comment type="similarity">
    <text evidence="3 8">Belongs to the AB hydrolase superfamily. Lipase family.</text>
</comment>
<evidence type="ECO:0000256" key="4">
    <source>
        <dbReference type="ARBA" id="ARBA00013179"/>
    </source>
</evidence>
<dbReference type="InterPro" id="IPR000734">
    <property type="entry name" value="TAG_lipase"/>
</dbReference>
<accession>A0ABP1NTI8</accession>
<evidence type="ECO:0000256" key="8">
    <source>
        <dbReference type="RuleBase" id="RU004262"/>
    </source>
</evidence>
<dbReference type="InterPro" id="IPR013818">
    <property type="entry name" value="Lipase"/>
</dbReference>
<name>A0ABP1NTI8_XYLVO</name>
<proteinExistence type="inferred from homology"/>
<keyword evidence="7" id="KW-1015">Disulfide bond</keyword>
<evidence type="ECO:0000256" key="3">
    <source>
        <dbReference type="ARBA" id="ARBA00010701"/>
    </source>
</evidence>
<evidence type="ECO:0000256" key="7">
    <source>
        <dbReference type="ARBA" id="ARBA00023157"/>
    </source>
</evidence>
<dbReference type="SUPFAM" id="SSF53474">
    <property type="entry name" value="alpha/beta-Hydrolases"/>
    <property type="match status" value="1"/>
</dbReference>
<keyword evidence="6" id="KW-0378">Hydrolase</keyword>
<dbReference type="InterPro" id="IPR029058">
    <property type="entry name" value="AB_hydrolase_fold"/>
</dbReference>
<gene>
    <name evidence="11" type="ORF">XYLVIOL_LOCUS6606</name>
</gene>
<evidence type="ECO:0000256" key="6">
    <source>
        <dbReference type="ARBA" id="ARBA00022801"/>
    </source>
</evidence>
<dbReference type="Proteomes" id="UP001642520">
    <property type="component" value="Unassembled WGS sequence"/>
</dbReference>
<dbReference type="Pfam" id="PF00151">
    <property type="entry name" value="Lipase"/>
    <property type="match status" value="1"/>
</dbReference>
<organism evidence="11 12">
    <name type="scientific">Xylocopa violacea</name>
    <name type="common">Violet carpenter bee</name>
    <name type="synonym">Apis violacea</name>
    <dbReference type="NCBI Taxonomy" id="135666"/>
    <lineage>
        <taxon>Eukaryota</taxon>
        <taxon>Metazoa</taxon>
        <taxon>Ecdysozoa</taxon>
        <taxon>Arthropoda</taxon>
        <taxon>Hexapoda</taxon>
        <taxon>Insecta</taxon>
        <taxon>Pterygota</taxon>
        <taxon>Neoptera</taxon>
        <taxon>Endopterygota</taxon>
        <taxon>Hymenoptera</taxon>
        <taxon>Apocrita</taxon>
        <taxon>Aculeata</taxon>
        <taxon>Apoidea</taxon>
        <taxon>Anthophila</taxon>
        <taxon>Apidae</taxon>
        <taxon>Xylocopa</taxon>
        <taxon>Xylocopa</taxon>
    </lineage>
</organism>
<dbReference type="PANTHER" id="PTHR11610:SF37">
    <property type="entry name" value="GH01208P"/>
    <property type="match status" value="1"/>
</dbReference>
<dbReference type="EC" id="3.1.1.32" evidence="4"/>
<keyword evidence="9" id="KW-0732">Signal</keyword>
<dbReference type="PANTHER" id="PTHR11610">
    <property type="entry name" value="LIPASE"/>
    <property type="match status" value="1"/>
</dbReference>
<comment type="caution">
    <text evidence="11">The sequence shown here is derived from an EMBL/GenBank/DDBJ whole genome shotgun (WGS) entry which is preliminary data.</text>
</comment>
<evidence type="ECO:0000259" key="10">
    <source>
        <dbReference type="Pfam" id="PF00151"/>
    </source>
</evidence>
<evidence type="ECO:0000256" key="5">
    <source>
        <dbReference type="ARBA" id="ARBA00022525"/>
    </source>
</evidence>
<feature type="chain" id="PRO_5046378936" description="phospholipase A1" evidence="9">
    <location>
        <begin position="23"/>
        <end position="304"/>
    </location>
</feature>
<sequence length="304" mass="33652">MSKTCACFCLILYLARTNIVYGVTCDNYDPNSTSQLRLKVYRGANSTFYTATDILLNNPGSLADVIAMDRDSVLYIHGFIENYERDNVLAIINAYLDKGGVNFILLDWGSIALNPNYFYVANQVGLIGKTIAEFFDKTEKFFNLERLHIVGHSLGAHVAGNIGRNLKTINLTRITGLDPAGPLFYPSSCHITATDAKTVVAIHTDGRLYGTLSQTGSIDFFPNSDRPLQRGCSAIIGSFCSHQRSVKYYVEALKNPKAFPARRCNWNRDGKDDEEIYFGDSTTSNAHGAYCFNTNDQPPFGKGS</sequence>
<comment type="catalytic activity">
    <reaction evidence="1">
        <text>a 1,2-diacyl-sn-glycero-3-phosphocholine + H2O = a 2-acyl-sn-glycero-3-phosphocholine + a fatty acid + H(+)</text>
        <dbReference type="Rhea" id="RHEA:18689"/>
        <dbReference type="ChEBI" id="CHEBI:15377"/>
        <dbReference type="ChEBI" id="CHEBI:15378"/>
        <dbReference type="ChEBI" id="CHEBI:28868"/>
        <dbReference type="ChEBI" id="CHEBI:57643"/>
        <dbReference type="ChEBI" id="CHEBI:57875"/>
        <dbReference type="EC" id="3.1.1.32"/>
    </reaction>
</comment>
<evidence type="ECO:0000313" key="12">
    <source>
        <dbReference type="Proteomes" id="UP001642520"/>
    </source>
</evidence>
<keyword evidence="5" id="KW-0964">Secreted</keyword>
<evidence type="ECO:0000256" key="2">
    <source>
        <dbReference type="ARBA" id="ARBA00004613"/>
    </source>
</evidence>
<evidence type="ECO:0000256" key="9">
    <source>
        <dbReference type="SAM" id="SignalP"/>
    </source>
</evidence>